<dbReference type="InterPro" id="IPR050187">
    <property type="entry name" value="Lipid_Phosphate_FormReg"/>
</dbReference>
<dbReference type="Proteomes" id="UP000703269">
    <property type="component" value="Unassembled WGS sequence"/>
</dbReference>
<reference evidence="3 4" key="1">
    <citation type="submission" date="2021-08" db="EMBL/GenBank/DDBJ databases">
        <title>Draft Genome Sequence of Phanerochaete sordida strain YK-624.</title>
        <authorList>
            <person name="Mori T."/>
            <person name="Dohra H."/>
            <person name="Suzuki T."/>
            <person name="Kawagishi H."/>
            <person name="Hirai H."/>
        </authorList>
    </citation>
    <scope>NUCLEOTIDE SEQUENCE [LARGE SCALE GENOMIC DNA]</scope>
    <source>
        <strain evidence="3 4">YK-624</strain>
    </source>
</reference>
<accession>A0A9P3GAI5</accession>
<evidence type="ECO:0000313" key="3">
    <source>
        <dbReference type="EMBL" id="GJE90809.1"/>
    </source>
</evidence>
<evidence type="ECO:0000259" key="2">
    <source>
        <dbReference type="PROSITE" id="PS50146"/>
    </source>
</evidence>
<dbReference type="GO" id="GO:0001727">
    <property type="term" value="F:lipid kinase activity"/>
    <property type="evidence" value="ECO:0007669"/>
    <property type="project" value="TreeGrafter"/>
</dbReference>
<dbReference type="EMBL" id="BPQB01000018">
    <property type="protein sequence ID" value="GJE90809.1"/>
    <property type="molecule type" value="Genomic_DNA"/>
</dbReference>
<feature type="domain" description="DAGKc" evidence="2">
    <location>
        <begin position="142"/>
        <end position="283"/>
    </location>
</feature>
<proteinExistence type="predicted"/>
<dbReference type="PROSITE" id="PS50146">
    <property type="entry name" value="DAGK"/>
    <property type="match status" value="1"/>
</dbReference>
<dbReference type="Gene3D" id="2.60.200.40">
    <property type="match status" value="1"/>
</dbReference>
<dbReference type="OrthoDB" id="3853857at2759"/>
<dbReference type="InterPro" id="IPR001206">
    <property type="entry name" value="Diacylglycerol_kinase_cat_dom"/>
</dbReference>
<dbReference type="Gene3D" id="3.40.50.10330">
    <property type="entry name" value="Probable inorganic polyphosphate/atp-NAD kinase, domain 1"/>
    <property type="match status" value="1"/>
</dbReference>
<gene>
    <name evidence="3" type="ORF">PsYK624_069530</name>
</gene>
<dbReference type="PANTHER" id="PTHR12358:SF31">
    <property type="entry name" value="ACYLGLYCEROL KINASE, MITOCHONDRIAL"/>
    <property type="match status" value="1"/>
</dbReference>
<keyword evidence="4" id="KW-1185">Reference proteome</keyword>
<dbReference type="GO" id="GO:0016773">
    <property type="term" value="F:phosphotransferase activity, alcohol group as acceptor"/>
    <property type="evidence" value="ECO:0007669"/>
    <property type="project" value="UniProtKB-ARBA"/>
</dbReference>
<organism evidence="3 4">
    <name type="scientific">Phanerochaete sordida</name>
    <dbReference type="NCBI Taxonomy" id="48140"/>
    <lineage>
        <taxon>Eukaryota</taxon>
        <taxon>Fungi</taxon>
        <taxon>Dikarya</taxon>
        <taxon>Basidiomycota</taxon>
        <taxon>Agaricomycotina</taxon>
        <taxon>Agaricomycetes</taxon>
        <taxon>Polyporales</taxon>
        <taxon>Phanerochaetaceae</taxon>
        <taxon>Phanerochaete</taxon>
    </lineage>
</organism>
<dbReference type="Pfam" id="PF24321">
    <property type="entry name" value="DUF7493"/>
    <property type="match status" value="1"/>
</dbReference>
<dbReference type="InterPro" id="IPR017438">
    <property type="entry name" value="ATP-NAD_kinase_N"/>
</dbReference>
<evidence type="ECO:0000256" key="1">
    <source>
        <dbReference type="SAM" id="MobiDB-lite"/>
    </source>
</evidence>
<dbReference type="GO" id="GO:0005737">
    <property type="term" value="C:cytoplasm"/>
    <property type="evidence" value="ECO:0007669"/>
    <property type="project" value="TreeGrafter"/>
</dbReference>
<dbReference type="GO" id="GO:0046512">
    <property type="term" value="P:sphingosine biosynthetic process"/>
    <property type="evidence" value="ECO:0007669"/>
    <property type="project" value="TreeGrafter"/>
</dbReference>
<evidence type="ECO:0000313" key="4">
    <source>
        <dbReference type="Proteomes" id="UP000703269"/>
    </source>
</evidence>
<dbReference type="GO" id="GO:0016020">
    <property type="term" value="C:membrane"/>
    <property type="evidence" value="ECO:0007669"/>
    <property type="project" value="TreeGrafter"/>
</dbReference>
<comment type="caution">
    <text evidence="3">The sequence shown here is derived from an EMBL/GenBank/DDBJ whole genome shotgun (WGS) entry which is preliminary data.</text>
</comment>
<dbReference type="InterPro" id="IPR055916">
    <property type="entry name" value="DUF7493"/>
</dbReference>
<dbReference type="SMART" id="SM00046">
    <property type="entry name" value="DAGKc"/>
    <property type="match status" value="1"/>
</dbReference>
<dbReference type="PANTHER" id="PTHR12358">
    <property type="entry name" value="SPHINGOSINE KINASE"/>
    <property type="match status" value="1"/>
</dbReference>
<dbReference type="SUPFAM" id="SSF111331">
    <property type="entry name" value="NAD kinase/diacylglycerol kinase-like"/>
    <property type="match status" value="1"/>
</dbReference>
<dbReference type="Pfam" id="PF00781">
    <property type="entry name" value="DAGK_cat"/>
    <property type="match status" value="1"/>
</dbReference>
<dbReference type="AlphaFoldDB" id="A0A9P3GAI5"/>
<protein>
    <recommendedName>
        <fullName evidence="2">DAGKc domain-containing protein</fullName>
    </recommendedName>
</protein>
<dbReference type="InterPro" id="IPR016064">
    <property type="entry name" value="NAD/diacylglycerol_kinase_sf"/>
</dbReference>
<feature type="region of interest" description="Disordered" evidence="1">
    <location>
        <begin position="365"/>
        <end position="385"/>
    </location>
</feature>
<name>A0A9P3GAI5_9APHY</name>
<sequence>MSPTAAFRPTLSQTSTRSSLFKLGGAKRAATMAVSIDPARKVKELTVACQSDAASPSKLILTDTSLYVHRPSDAAWPEILVPLRQVLWAETKDDALEVCLLVRKKKAPLKLVHITGRVAAAQQQDAQAFTEAVLDAAYQGLKRNRHVLVLVNPIAGPGKSRTHLQKKILPILKSAHCTSEVIITTHFKHAWEIARDMPLGKYDAIAAVSGDGIIHELMNGFAEHKEAAKAFQTPLVPIPAGSANALSLNLLGLEEGFDISAATLNVVKGLPMNVDVCSVTHKDTRVVSFMSQAIGLMAELDLGTEHLRFMGDSRFVYGYLRGLIRHRTCPVKVSIKVAQSDKDQMVRDLRAGEAAAAVRMQSAKDTDGGVVSGDAEQPSGGLPPLKNPFGEYGGDGWITFEKPVLYLFAGKGPLVARDLMQFPMSLPDDGYVDLVIQEKLTRKVMLQAMDGAEIGKTYWMDTQHYYKAEAYRVEPLNHGSCLSVDGEEYPFEPFQVECHKGLATLLSPYGVYNVKFDVPKTPAA</sequence>